<reference evidence="2 3" key="1">
    <citation type="submission" date="2016-05" db="EMBL/GenBank/DDBJ databases">
        <title>A degradative enzymes factory behind the ericoid mycorrhizal symbiosis.</title>
        <authorList>
            <consortium name="DOE Joint Genome Institute"/>
            <person name="Martino E."/>
            <person name="Morin E."/>
            <person name="Grelet G."/>
            <person name="Kuo A."/>
            <person name="Kohler A."/>
            <person name="Daghino S."/>
            <person name="Barry K."/>
            <person name="Choi C."/>
            <person name="Cichocki N."/>
            <person name="Clum A."/>
            <person name="Copeland A."/>
            <person name="Hainaut M."/>
            <person name="Haridas S."/>
            <person name="Labutti K."/>
            <person name="Lindquist E."/>
            <person name="Lipzen A."/>
            <person name="Khouja H.-R."/>
            <person name="Murat C."/>
            <person name="Ohm R."/>
            <person name="Olson A."/>
            <person name="Spatafora J."/>
            <person name="Veneault-Fourrey C."/>
            <person name="Henrissat B."/>
            <person name="Grigoriev I."/>
            <person name="Martin F."/>
            <person name="Perotto S."/>
        </authorList>
    </citation>
    <scope>NUCLEOTIDE SEQUENCE [LARGE SCALE GENOMIC DNA]</scope>
    <source>
        <strain evidence="2 3">UAMH 7357</strain>
    </source>
</reference>
<keyword evidence="3" id="KW-1185">Reference proteome</keyword>
<keyword evidence="1" id="KW-1133">Transmembrane helix</keyword>
<evidence type="ECO:0008006" key="4">
    <source>
        <dbReference type="Google" id="ProtNLM"/>
    </source>
</evidence>
<dbReference type="InterPro" id="IPR029058">
    <property type="entry name" value="AB_hydrolase_fold"/>
</dbReference>
<evidence type="ECO:0000313" key="2">
    <source>
        <dbReference type="EMBL" id="PMD22738.1"/>
    </source>
</evidence>
<dbReference type="SUPFAM" id="SSF53474">
    <property type="entry name" value="alpha/beta-Hydrolases"/>
    <property type="match status" value="1"/>
</dbReference>
<sequence>MLRVFSRATRIWRRSATSRIRGAGYGKLPTPDTGNGLSLTVSASAGWRTFGGISAIVLPPVVFGGLVAALWSWKCLMMILFQNKIIYMPGLPPNARKEKIENYQNQCGGIQWRQESAISEDGTRISLCVASVDFGLDASSHAKTVYILYFQGNASSIPPRLPLLSPVLRILRERSLSPVRYTMVCCSYRGYWSSEGHPSERGITMDAIAAMAWIREFHDSEPIGSLGEHATIVIWGQSIGASVAISLAAKNHKFSQTNLSLNALVLETPFLSIRAMLETLYPQKWLPYRHLWPFLWNHLDGWNALGLMQRNFENCGSKSPIILILQAGKDELVPKEHGDTLQRRCLELNLDVQKKIISGSLHTEVMVRHEGRMAVVEAVEAAVRD</sequence>
<dbReference type="GO" id="GO:0008474">
    <property type="term" value="F:palmitoyl-(protein) hydrolase activity"/>
    <property type="evidence" value="ECO:0007669"/>
    <property type="project" value="TreeGrafter"/>
</dbReference>
<feature type="transmembrane region" description="Helical" evidence="1">
    <location>
        <begin position="50"/>
        <end position="73"/>
    </location>
</feature>
<name>A0A2J6Q8Z9_9HELO</name>
<dbReference type="Gene3D" id="3.40.50.1820">
    <property type="entry name" value="alpha/beta hydrolase"/>
    <property type="match status" value="1"/>
</dbReference>
<keyword evidence="1" id="KW-0812">Transmembrane</keyword>
<organism evidence="2 3">
    <name type="scientific">Hyaloscypha hepaticicola</name>
    <dbReference type="NCBI Taxonomy" id="2082293"/>
    <lineage>
        <taxon>Eukaryota</taxon>
        <taxon>Fungi</taxon>
        <taxon>Dikarya</taxon>
        <taxon>Ascomycota</taxon>
        <taxon>Pezizomycotina</taxon>
        <taxon>Leotiomycetes</taxon>
        <taxon>Helotiales</taxon>
        <taxon>Hyaloscyphaceae</taxon>
        <taxon>Hyaloscypha</taxon>
    </lineage>
</organism>
<protein>
    <recommendedName>
        <fullName evidence="4">Alpha/beta-hydrolase</fullName>
    </recommendedName>
</protein>
<accession>A0A2J6Q8Z9</accession>
<keyword evidence="1" id="KW-0472">Membrane</keyword>
<gene>
    <name evidence="2" type="ORF">NA56DRAFT_597377</name>
</gene>
<proteinExistence type="predicted"/>
<dbReference type="OrthoDB" id="10249433at2759"/>
<dbReference type="STRING" id="1745343.A0A2J6Q8Z9"/>
<evidence type="ECO:0000256" key="1">
    <source>
        <dbReference type="SAM" id="Phobius"/>
    </source>
</evidence>
<dbReference type="PANTHER" id="PTHR12277:SF64">
    <property type="entry name" value="SUPERFAMILY HYDROLASE, PUTATIVE (AFU_ORTHOLOGUE AFUA_3G01760)-RELATED"/>
    <property type="match status" value="1"/>
</dbReference>
<dbReference type="AlphaFoldDB" id="A0A2J6Q8Z9"/>
<dbReference type="Proteomes" id="UP000235672">
    <property type="component" value="Unassembled WGS sequence"/>
</dbReference>
<dbReference type="PANTHER" id="PTHR12277">
    <property type="entry name" value="ALPHA/BETA HYDROLASE DOMAIN-CONTAINING PROTEIN"/>
    <property type="match status" value="1"/>
</dbReference>
<evidence type="ECO:0000313" key="3">
    <source>
        <dbReference type="Proteomes" id="UP000235672"/>
    </source>
</evidence>
<dbReference type="GO" id="GO:0016020">
    <property type="term" value="C:membrane"/>
    <property type="evidence" value="ECO:0007669"/>
    <property type="project" value="TreeGrafter"/>
</dbReference>
<dbReference type="EMBL" id="KZ613476">
    <property type="protein sequence ID" value="PMD22738.1"/>
    <property type="molecule type" value="Genomic_DNA"/>
</dbReference>